<feature type="region of interest" description="Disordered" evidence="1">
    <location>
        <begin position="134"/>
        <end position="160"/>
    </location>
</feature>
<evidence type="ECO:0000313" key="3">
    <source>
        <dbReference type="Proteomes" id="UP000693946"/>
    </source>
</evidence>
<name>A0AAV6PLJ4_SOLSE</name>
<keyword evidence="3" id="KW-1185">Reference proteome</keyword>
<comment type="caution">
    <text evidence="2">The sequence shown here is derived from an EMBL/GenBank/DDBJ whole genome shotgun (WGS) entry which is preliminary data.</text>
</comment>
<sequence length="175" mass="19615">MCRHGTRKENCPHHSFHPPALSSFIILHRSSLKDMRSVPSTADGSEIYQDALCGSQLSLCVSVSVETSHVSVRREEPGGCCSQSVLLCFLPPLPAVLGMCGDSASLLWSDRRFSHLVKVKYFRWRTNTEKKTITLTDKESTAGKGQAGERRSRNEKGGARLRRRRRRLCNTFGPR</sequence>
<dbReference type="EMBL" id="JAGKHQ010000718">
    <property type="protein sequence ID" value="KAG7465475.1"/>
    <property type="molecule type" value="Genomic_DNA"/>
</dbReference>
<evidence type="ECO:0000256" key="1">
    <source>
        <dbReference type="SAM" id="MobiDB-lite"/>
    </source>
</evidence>
<evidence type="ECO:0000313" key="2">
    <source>
        <dbReference type="EMBL" id="KAG7465475.1"/>
    </source>
</evidence>
<feature type="compositionally biased region" description="Basic and acidic residues" evidence="1">
    <location>
        <begin position="134"/>
        <end position="158"/>
    </location>
</feature>
<protein>
    <submittedName>
        <fullName evidence="2">Uncharacterized protein</fullName>
    </submittedName>
</protein>
<organism evidence="2 3">
    <name type="scientific">Solea senegalensis</name>
    <name type="common">Senegalese sole</name>
    <dbReference type="NCBI Taxonomy" id="28829"/>
    <lineage>
        <taxon>Eukaryota</taxon>
        <taxon>Metazoa</taxon>
        <taxon>Chordata</taxon>
        <taxon>Craniata</taxon>
        <taxon>Vertebrata</taxon>
        <taxon>Euteleostomi</taxon>
        <taxon>Actinopterygii</taxon>
        <taxon>Neopterygii</taxon>
        <taxon>Teleostei</taxon>
        <taxon>Neoteleostei</taxon>
        <taxon>Acanthomorphata</taxon>
        <taxon>Carangaria</taxon>
        <taxon>Pleuronectiformes</taxon>
        <taxon>Pleuronectoidei</taxon>
        <taxon>Soleidae</taxon>
        <taxon>Solea</taxon>
    </lineage>
</organism>
<gene>
    <name evidence="2" type="ORF">JOB18_030516</name>
</gene>
<reference evidence="2 3" key="1">
    <citation type="journal article" date="2021" name="Sci. Rep.">
        <title>Chromosome anchoring in Senegalese sole (Solea senegalensis) reveals sex-associated markers and genome rearrangements in flatfish.</title>
        <authorList>
            <person name="Guerrero-Cozar I."/>
            <person name="Gomez-Garrido J."/>
            <person name="Berbel C."/>
            <person name="Martinez-Blanch J.F."/>
            <person name="Alioto T."/>
            <person name="Claros M.G."/>
            <person name="Gagnaire P.A."/>
            <person name="Manchado M."/>
        </authorList>
    </citation>
    <scope>NUCLEOTIDE SEQUENCE [LARGE SCALE GENOMIC DNA]</scope>
    <source>
        <strain evidence="2">Sse05_10M</strain>
    </source>
</reference>
<dbReference type="AlphaFoldDB" id="A0AAV6PLJ4"/>
<dbReference type="Proteomes" id="UP000693946">
    <property type="component" value="Unassembled WGS sequence"/>
</dbReference>
<feature type="non-terminal residue" evidence="2">
    <location>
        <position position="175"/>
    </location>
</feature>
<accession>A0AAV6PLJ4</accession>
<proteinExistence type="predicted"/>